<protein>
    <submittedName>
        <fullName evidence="3">Uncharacterized protein</fullName>
    </submittedName>
</protein>
<comment type="caution">
    <text evidence="3">The sequence shown here is derived from an EMBL/GenBank/DDBJ whole genome shotgun (WGS) entry which is preliminary data.</text>
</comment>
<dbReference type="InterPro" id="IPR036397">
    <property type="entry name" value="RNaseH_sf"/>
</dbReference>
<feature type="region of interest" description="Disordered" evidence="2">
    <location>
        <begin position="293"/>
        <end position="394"/>
    </location>
</feature>
<name>A0A9P1DEB6_9DINO</name>
<accession>A0A9P1DEB6</accession>
<feature type="compositionally biased region" description="Basic and acidic residues" evidence="2">
    <location>
        <begin position="376"/>
        <end position="389"/>
    </location>
</feature>
<dbReference type="AlphaFoldDB" id="A0A9P1DEB6"/>
<dbReference type="Proteomes" id="UP001152797">
    <property type="component" value="Unassembled WGS sequence"/>
</dbReference>
<evidence type="ECO:0000313" key="5">
    <source>
        <dbReference type="Proteomes" id="UP001152797"/>
    </source>
</evidence>
<dbReference type="EMBL" id="CAMXCT020004192">
    <property type="protein sequence ID" value="CAL1161446.1"/>
    <property type="molecule type" value="Genomic_DNA"/>
</dbReference>
<reference evidence="4" key="2">
    <citation type="submission" date="2024-04" db="EMBL/GenBank/DDBJ databases">
        <authorList>
            <person name="Chen Y."/>
            <person name="Shah S."/>
            <person name="Dougan E. K."/>
            <person name="Thang M."/>
            <person name="Chan C."/>
        </authorList>
    </citation>
    <scope>NUCLEOTIDE SEQUENCE [LARGE SCALE GENOMIC DNA]</scope>
</reference>
<reference evidence="3" key="1">
    <citation type="submission" date="2022-10" db="EMBL/GenBank/DDBJ databases">
        <authorList>
            <person name="Chen Y."/>
            <person name="Dougan E. K."/>
            <person name="Chan C."/>
            <person name="Rhodes N."/>
            <person name="Thang M."/>
        </authorList>
    </citation>
    <scope>NUCLEOTIDE SEQUENCE</scope>
</reference>
<gene>
    <name evidence="3" type="ORF">C1SCF055_LOCUS33552</name>
</gene>
<comment type="similarity">
    <text evidence="1">Belongs to the CAF1 family.</text>
</comment>
<dbReference type="EMBL" id="CAMXCT030004192">
    <property type="protein sequence ID" value="CAL4795383.1"/>
    <property type="molecule type" value="Genomic_DNA"/>
</dbReference>
<evidence type="ECO:0000313" key="4">
    <source>
        <dbReference type="EMBL" id="CAL1161446.1"/>
    </source>
</evidence>
<dbReference type="InterPro" id="IPR012337">
    <property type="entry name" value="RNaseH-like_sf"/>
</dbReference>
<dbReference type="EMBL" id="CAMXCT010004192">
    <property type="protein sequence ID" value="CAI4008071.1"/>
    <property type="molecule type" value="Genomic_DNA"/>
</dbReference>
<dbReference type="GO" id="GO:0003676">
    <property type="term" value="F:nucleic acid binding"/>
    <property type="evidence" value="ECO:0007669"/>
    <property type="project" value="InterPro"/>
</dbReference>
<keyword evidence="5" id="KW-1185">Reference proteome</keyword>
<proteinExistence type="inferred from homology"/>
<dbReference type="Gene3D" id="3.30.420.10">
    <property type="entry name" value="Ribonuclease H-like superfamily/Ribonuclease H"/>
    <property type="match status" value="1"/>
</dbReference>
<dbReference type="InterPro" id="IPR006941">
    <property type="entry name" value="RNase_CAF1"/>
</dbReference>
<dbReference type="OrthoDB" id="441081at2759"/>
<feature type="compositionally biased region" description="Polar residues" evidence="2">
    <location>
        <begin position="332"/>
        <end position="341"/>
    </location>
</feature>
<evidence type="ECO:0000256" key="1">
    <source>
        <dbReference type="ARBA" id="ARBA00008372"/>
    </source>
</evidence>
<dbReference type="SUPFAM" id="SSF53098">
    <property type="entry name" value="Ribonuclease H-like"/>
    <property type="match status" value="1"/>
</dbReference>
<organism evidence="3">
    <name type="scientific">Cladocopium goreaui</name>
    <dbReference type="NCBI Taxonomy" id="2562237"/>
    <lineage>
        <taxon>Eukaryota</taxon>
        <taxon>Sar</taxon>
        <taxon>Alveolata</taxon>
        <taxon>Dinophyceae</taxon>
        <taxon>Suessiales</taxon>
        <taxon>Symbiodiniaceae</taxon>
        <taxon>Cladocopium</taxon>
    </lineage>
</organism>
<sequence length="479" mass="54699">MDRSIIGADPTFCVEDIEKADFVALRFDTSEYLFQTVKPNLSMEEYFKLHVEQMQQPPQFELPQRLGICCGVWNPFDRRFELSSYDLGLFPGFWQSGHLPKRCGPQRVHARRFIHEKVKAKKNRWEEYMSSTVVMVLKALREAKCPLLVYDGLTDLIQLFDKFLGPVGTTEECFDQWLQHFPAIYDVKWMALQDPPGDADVLVPPGLEKWRQEDPTKVTLAGLWRAIYCSPWTKRGRLPLRFRETGDRNYRAQSVLGFTNRPTGIEGEGYMGRMTMMIAEIFVMLNDYRMPPMKKEDLKPSKVTKKQRRELTKKFADVGSTTLPDSADEVTETPTFSSASPTLKAPVDSRKRKFSEDGEAVPSPATPPEALELSELSERSTERAAEPAAKRPRRPRCLTRVRQIESVVDAFARNLVNQRTEEDIDVTDAYGMELLERCASNCRFFRNVLCASGTPQGGVALDAQLVRGAVLEYENLEDL</sequence>
<dbReference type="Pfam" id="PF04857">
    <property type="entry name" value="CAF1"/>
    <property type="match status" value="1"/>
</dbReference>
<evidence type="ECO:0000256" key="2">
    <source>
        <dbReference type="SAM" id="MobiDB-lite"/>
    </source>
</evidence>
<evidence type="ECO:0000313" key="3">
    <source>
        <dbReference type="EMBL" id="CAI4008071.1"/>
    </source>
</evidence>